<gene>
    <name evidence="2" type="ORF">DENIS_0990</name>
</gene>
<dbReference type="EMBL" id="BEXT01000001">
    <property type="protein sequence ID" value="GBC60048.1"/>
    <property type="molecule type" value="Genomic_DNA"/>
</dbReference>
<dbReference type="CDD" id="cd07043">
    <property type="entry name" value="STAS_anti-anti-sigma_factors"/>
    <property type="match status" value="1"/>
</dbReference>
<dbReference type="RefSeq" id="WP_124327504.1">
    <property type="nucleotide sequence ID" value="NZ_BEXT01000001.1"/>
</dbReference>
<comment type="caution">
    <text evidence="2">The sequence shown here is derived from an EMBL/GenBank/DDBJ whole genome shotgun (WGS) entry which is preliminary data.</text>
</comment>
<keyword evidence="3" id="KW-1185">Reference proteome</keyword>
<dbReference type="Proteomes" id="UP000288096">
    <property type="component" value="Unassembled WGS sequence"/>
</dbReference>
<name>A0A401FSW2_9BACT</name>
<accession>A0A401FSW2</accession>
<dbReference type="InterPro" id="IPR036513">
    <property type="entry name" value="STAS_dom_sf"/>
</dbReference>
<dbReference type="AlphaFoldDB" id="A0A401FSW2"/>
<evidence type="ECO:0000313" key="3">
    <source>
        <dbReference type="Proteomes" id="UP000288096"/>
    </source>
</evidence>
<feature type="domain" description="STAS" evidence="1">
    <location>
        <begin position="1"/>
        <end position="102"/>
    </location>
</feature>
<reference evidence="3" key="2">
    <citation type="submission" date="2019-01" db="EMBL/GenBank/DDBJ databases">
        <title>Genome sequence of Desulfonema ishimotonii strain Tokyo 01.</title>
        <authorList>
            <person name="Fukui M."/>
        </authorList>
    </citation>
    <scope>NUCLEOTIDE SEQUENCE [LARGE SCALE GENOMIC DNA]</scope>
    <source>
        <strain evidence="3">Tokyo 01</strain>
    </source>
</reference>
<evidence type="ECO:0000259" key="1">
    <source>
        <dbReference type="PROSITE" id="PS50801"/>
    </source>
</evidence>
<dbReference type="InterPro" id="IPR058548">
    <property type="entry name" value="MlaB-like_STAS"/>
</dbReference>
<dbReference type="OrthoDB" id="5498655at2"/>
<sequence length="102" mass="11475">MIDIYTEKTTGIIKPSGAVTAENIGECRTALLKLIERRCPEVRFDLSALTDIDARFLGLLVMFAATVQKRFPSMRISLAGGNEDLINLFRMTRLDRTCRILP</sequence>
<dbReference type="Gene3D" id="3.30.750.24">
    <property type="entry name" value="STAS domain"/>
    <property type="match status" value="1"/>
</dbReference>
<dbReference type="SUPFAM" id="SSF52091">
    <property type="entry name" value="SpoIIaa-like"/>
    <property type="match status" value="1"/>
</dbReference>
<proteinExistence type="predicted"/>
<dbReference type="InterPro" id="IPR002645">
    <property type="entry name" value="STAS_dom"/>
</dbReference>
<organism evidence="2 3">
    <name type="scientific">Desulfonema ishimotonii</name>
    <dbReference type="NCBI Taxonomy" id="45657"/>
    <lineage>
        <taxon>Bacteria</taxon>
        <taxon>Pseudomonadati</taxon>
        <taxon>Thermodesulfobacteriota</taxon>
        <taxon>Desulfobacteria</taxon>
        <taxon>Desulfobacterales</taxon>
        <taxon>Desulfococcaceae</taxon>
        <taxon>Desulfonema</taxon>
    </lineage>
</organism>
<protein>
    <recommendedName>
        <fullName evidence="1">STAS domain-containing protein</fullName>
    </recommendedName>
</protein>
<dbReference type="PROSITE" id="PS50801">
    <property type="entry name" value="STAS"/>
    <property type="match status" value="1"/>
</dbReference>
<dbReference type="Pfam" id="PF13466">
    <property type="entry name" value="STAS_2"/>
    <property type="match status" value="1"/>
</dbReference>
<reference evidence="3" key="1">
    <citation type="submission" date="2017-11" db="EMBL/GenBank/DDBJ databases">
        <authorList>
            <person name="Watanabe M."/>
            <person name="Kojima H."/>
        </authorList>
    </citation>
    <scope>NUCLEOTIDE SEQUENCE [LARGE SCALE GENOMIC DNA]</scope>
    <source>
        <strain evidence="3">Tokyo 01</strain>
    </source>
</reference>
<evidence type="ECO:0000313" key="2">
    <source>
        <dbReference type="EMBL" id="GBC60048.1"/>
    </source>
</evidence>